<proteinExistence type="predicted"/>
<gene>
    <name evidence="1" type="ORF">AWN73_04670</name>
</gene>
<evidence type="ECO:0000313" key="1">
    <source>
        <dbReference type="EMBL" id="PPV13051.1"/>
    </source>
</evidence>
<organism evidence="1 2">
    <name type="scientific">Clostridium butyricum</name>
    <dbReference type="NCBI Taxonomy" id="1492"/>
    <lineage>
        <taxon>Bacteria</taxon>
        <taxon>Bacillati</taxon>
        <taxon>Bacillota</taxon>
        <taxon>Clostridia</taxon>
        <taxon>Eubacteriales</taxon>
        <taxon>Clostridiaceae</taxon>
        <taxon>Clostridium</taxon>
    </lineage>
</organism>
<dbReference type="InterPro" id="IPR043720">
    <property type="entry name" value="DUF5661"/>
</dbReference>
<accession>A0A2S7F7K6</accession>
<evidence type="ECO:0000313" key="2">
    <source>
        <dbReference type="Proteomes" id="UP000238081"/>
    </source>
</evidence>
<protein>
    <submittedName>
        <fullName evidence="1">Uncharacterized protein</fullName>
    </submittedName>
</protein>
<reference evidence="1 2" key="1">
    <citation type="submission" date="2016-01" db="EMBL/GenBank/DDBJ databases">
        <title>Characterization of the Clostridium difficile lineages that are prevalent in Hong Kong and China.</title>
        <authorList>
            <person name="Kwok J.S.-L."/>
            <person name="Lam W.-Y."/>
            <person name="Ip M."/>
            <person name="Chan T.-F."/>
            <person name="Hawkey P.M."/>
            <person name="Tsui S.K.-W."/>
        </authorList>
    </citation>
    <scope>NUCLEOTIDE SEQUENCE [LARGE SCALE GENOMIC DNA]</scope>
    <source>
        <strain evidence="1 2">300064</strain>
    </source>
</reference>
<dbReference type="EMBL" id="LRDH01000129">
    <property type="protein sequence ID" value="PPV13051.1"/>
    <property type="molecule type" value="Genomic_DNA"/>
</dbReference>
<dbReference type="Pfam" id="PF18905">
    <property type="entry name" value="DUF5661"/>
    <property type="match status" value="1"/>
</dbReference>
<dbReference type="Proteomes" id="UP000238081">
    <property type="component" value="Unassembled WGS sequence"/>
</dbReference>
<dbReference type="AlphaFoldDB" id="A0A2S7F7K6"/>
<sequence length="106" mass="12509">MKYCRWIKGKNRGENTKLFFTREESSDTAKKLGIKFDKEKFDLEEFHMGMNVELEHGTRFPVANVTNNDPILTGMIALAHLLEFPDYYTRLLKLEDEAKKYWSSKN</sequence>
<comment type="caution">
    <text evidence="1">The sequence shown here is derived from an EMBL/GenBank/DDBJ whole genome shotgun (WGS) entry which is preliminary data.</text>
</comment>
<name>A0A2S7F7K6_CLOBU</name>
<dbReference type="RefSeq" id="WP_043662497.1">
    <property type="nucleotide sequence ID" value="NZ_JSEG01000004.1"/>
</dbReference>